<evidence type="ECO:0000313" key="3">
    <source>
        <dbReference type="EMBL" id="TWX65203.1"/>
    </source>
</evidence>
<comment type="caution">
    <text evidence="3">The sequence shown here is derived from an EMBL/GenBank/DDBJ whole genome shotgun (WGS) entry which is preliminary data.</text>
</comment>
<evidence type="ECO:0000256" key="1">
    <source>
        <dbReference type="SAM" id="SignalP"/>
    </source>
</evidence>
<gene>
    <name evidence="3" type="ORF">ESZ36_18155</name>
</gene>
<dbReference type="InterPro" id="IPR013424">
    <property type="entry name" value="Ice-binding_C"/>
</dbReference>
<feature type="chain" id="PRO_5022830963" evidence="1">
    <location>
        <begin position="29"/>
        <end position="229"/>
    </location>
</feature>
<dbReference type="OrthoDB" id="6399466at2"/>
<reference evidence="3 4" key="1">
    <citation type="submission" date="2019-07" db="EMBL/GenBank/DDBJ databases">
        <title>Genomes of sea-ice associated Colwellia species.</title>
        <authorList>
            <person name="Bowman J.P."/>
        </authorList>
    </citation>
    <scope>NUCLEOTIDE SEQUENCE [LARGE SCALE GENOMIC DNA]</scope>
    <source>
        <strain evidence="3 4">ACAM 459</strain>
    </source>
</reference>
<dbReference type="Pfam" id="PF07589">
    <property type="entry name" value="PEP-CTERM"/>
    <property type="match status" value="1"/>
</dbReference>
<dbReference type="RefSeq" id="WP_146790484.1">
    <property type="nucleotide sequence ID" value="NZ_VOLT01000011.1"/>
</dbReference>
<feature type="signal peptide" evidence="1">
    <location>
        <begin position="1"/>
        <end position="28"/>
    </location>
</feature>
<feature type="domain" description="Ice-binding protein C-terminal" evidence="2">
    <location>
        <begin position="205"/>
        <end position="226"/>
    </location>
</feature>
<evidence type="ECO:0000259" key="2">
    <source>
        <dbReference type="Pfam" id="PF07589"/>
    </source>
</evidence>
<organism evidence="3 4">
    <name type="scientific">Colwellia demingiae</name>
    <dbReference type="NCBI Taxonomy" id="89401"/>
    <lineage>
        <taxon>Bacteria</taxon>
        <taxon>Pseudomonadati</taxon>
        <taxon>Pseudomonadota</taxon>
        <taxon>Gammaproteobacteria</taxon>
        <taxon>Alteromonadales</taxon>
        <taxon>Colwelliaceae</taxon>
        <taxon>Colwellia</taxon>
    </lineage>
</organism>
<evidence type="ECO:0000313" key="4">
    <source>
        <dbReference type="Proteomes" id="UP000321822"/>
    </source>
</evidence>
<name>A0A5C6Q8U7_9GAMM</name>
<protein>
    <submittedName>
        <fullName evidence="3">PEP-CTERM sorting domain-containing protein</fullName>
    </submittedName>
</protein>
<dbReference type="Proteomes" id="UP000321822">
    <property type="component" value="Unassembled WGS sequence"/>
</dbReference>
<keyword evidence="4" id="KW-1185">Reference proteome</keyword>
<keyword evidence="1" id="KW-0732">Signal</keyword>
<sequence length="229" mass="24462">MLNSKKLLTAVTTSLCLLSMFILPNAQATLITMSSDYIVNVSLDGDINSVGTVKTDSLSGSEVVARERKNQSQENMRIASFIQFDVSSLTANIVNSSFFSASFEADFDSRLNNKNNMSVMLGQVGSAWDAIPGSLPLFELAGLSTNQATLVDNVRTDAFETYTLDVTDIVRSWVNGGSTNNGLVVFGSAPVYQGAGLNNIALTVDVPEPTSIAIFALGIIGLASRRFNK</sequence>
<dbReference type="AlphaFoldDB" id="A0A5C6Q8U7"/>
<accession>A0A5C6Q8U7</accession>
<proteinExistence type="predicted"/>
<dbReference type="EMBL" id="VOLT01000011">
    <property type="protein sequence ID" value="TWX65203.1"/>
    <property type="molecule type" value="Genomic_DNA"/>
</dbReference>
<dbReference type="NCBIfam" id="TIGR02595">
    <property type="entry name" value="PEP_CTERM"/>
    <property type="match status" value="1"/>
</dbReference>